<evidence type="ECO:0000313" key="2">
    <source>
        <dbReference type="EMBL" id="CEH18728.1"/>
    </source>
</evidence>
<dbReference type="Proteomes" id="UP000054845">
    <property type="component" value="Unassembled WGS sequence"/>
</dbReference>
<reference evidence="2 3" key="1">
    <citation type="submission" date="2014-09" db="EMBL/GenBank/DDBJ databases">
        <authorList>
            <person name="Magalhaes I.L.F."/>
            <person name="Oliveira U."/>
            <person name="Santos F.R."/>
            <person name="Vidigal T.H.D.A."/>
            <person name="Brescovit A.D."/>
            <person name="Santos A.J."/>
        </authorList>
    </citation>
    <scope>NUCLEOTIDE SEQUENCE [LARGE SCALE GENOMIC DNA]</scope>
</reference>
<keyword evidence="3" id="KW-1185">Reference proteome</keyword>
<evidence type="ECO:0000256" key="1">
    <source>
        <dbReference type="SAM" id="MobiDB-lite"/>
    </source>
</evidence>
<sequence length="55" mass="6273">MYAAVLSAAAPRDRGGPARGWHRIRVQRELELEGRLGRGAFTAQHCTHDFINYHR</sequence>
<organism evidence="2 3">
    <name type="scientific">Ceraceosorus bombacis</name>
    <dbReference type="NCBI Taxonomy" id="401625"/>
    <lineage>
        <taxon>Eukaryota</taxon>
        <taxon>Fungi</taxon>
        <taxon>Dikarya</taxon>
        <taxon>Basidiomycota</taxon>
        <taxon>Ustilaginomycotina</taxon>
        <taxon>Exobasidiomycetes</taxon>
        <taxon>Ceraceosorales</taxon>
        <taxon>Ceraceosoraceae</taxon>
        <taxon>Ceraceosorus</taxon>
    </lineage>
</organism>
<protein>
    <submittedName>
        <fullName evidence="2">Uncharacterized protein</fullName>
    </submittedName>
</protein>
<accession>A0A0P1BS19</accession>
<name>A0A0P1BS19_9BASI</name>
<proteinExistence type="predicted"/>
<dbReference type="AlphaFoldDB" id="A0A0P1BS19"/>
<evidence type="ECO:0000313" key="3">
    <source>
        <dbReference type="Proteomes" id="UP000054845"/>
    </source>
</evidence>
<feature type="region of interest" description="Disordered" evidence="1">
    <location>
        <begin position="1"/>
        <end position="20"/>
    </location>
</feature>
<dbReference type="EMBL" id="CCYA01000276">
    <property type="protein sequence ID" value="CEH18728.1"/>
    <property type="molecule type" value="Genomic_DNA"/>
</dbReference>